<reference evidence="2" key="1">
    <citation type="submission" date="2016-01" db="EMBL/GenBank/DDBJ databases">
        <authorList>
            <person name="Storey N.H."/>
            <person name="Neuman B.W."/>
        </authorList>
    </citation>
    <scope>NUCLEOTIDE SEQUENCE [LARGE SCALE GENOMIC DNA]</scope>
    <source>
        <strain evidence="2">NCPPB 2472</strain>
    </source>
</reference>
<sequence length="632" mass="70503">MCISKSPIILNRNTYSRTKLNFYDKPDVTLALIDGLLPITALNAPLEVTFPLADDAGLHYSYRLFWEDDPLGDDWVNVTQDDLDNPTRRLRLYVPTEYLVEKKDPANPTDKKYKLIYKFFNNDNQLATPSFDYLLEIDQTRPGLPDHGPMIFPREVEGGLTSAELTALGDQLDVRITSYNVMVEGDTIETWWGNIRGPSTTVTKEEEELQALMLPFTRAFLEQVEAQIGSGEAEVTYFVTDRALNISPRSEPAYVKLLLEDIPEDLRAPIVQQADDGLIDYQDAKTGVTVGIPHYDGAAPGDRIRLFWGDGNPLPELDLRPGDENKDPVLEPVLQFDVINLIPQGQVNVKYEVRRQGDLKGTSLVKPVTVFLTLPIPEEDLRALTLQGTSSNPNVEDNVIDPDDYELDARAIFRWVTGLRVGDFINLTWGEQQVAQWYEIKQSDFDAGVDFTIPISNRVIQDQGTGPAIAVSYTVTRTGNPNPANSPVQPVAVRSRTEQPGGDAGLLAPRFTRTTPGGVIGPIENPNGTPLHVDPYDNIKEGHTVYMTFDGYDRDDNLIAGAHHTDQREFDQWDIVNGYDFTIPDDKLRALCVGRAEATFRVIPKPEHNQEPATSLVGHVRVDMSRPGFGCA</sequence>
<keyword evidence="2" id="KW-1185">Reference proteome</keyword>
<dbReference type="Proteomes" id="UP000063229">
    <property type="component" value="Chromosome"/>
</dbReference>
<gene>
    <name evidence="1" type="ORF">AWM79_10545</name>
</gene>
<dbReference type="RefSeq" id="WP_060782778.1">
    <property type="nucleotide sequence ID" value="NZ_CP014135.1"/>
</dbReference>
<dbReference type="AlphaFoldDB" id="A0A0X1T0X3"/>
<name>A0A0X1T0X3_PSEAA</name>
<evidence type="ECO:0000313" key="2">
    <source>
        <dbReference type="Proteomes" id="UP000063229"/>
    </source>
</evidence>
<evidence type="ECO:0000313" key="1">
    <source>
        <dbReference type="EMBL" id="AMB85714.1"/>
    </source>
</evidence>
<dbReference type="EMBL" id="CP014135">
    <property type="protein sequence ID" value="AMB85714.1"/>
    <property type="molecule type" value="Genomic_DNA"/>
</dbReference>
<accession>A0A0X1T0X3</accession>
<protein>
    <submittedName>
        <fullName evidence="1">Uncharacterized protein</fullName>
    </submittedName>
</protein>
<dbReference type="STRING" id="46677.AWM79_10545"/>
<organism evidence="1 2">
    <name type="scientific">Pseudomonas agarici</name>
    <dbReference type="NCBI Taxonomy" id="46677"/>
    <lineage>
        <taxon>Bacteria</taxon>
        <taxon>Pseudomonadati</taxon>
        <taxon>Pseudomonadota</taxon>
        <taxon>Gammaproteobacteria</taxon>
        <taxon>Pseudomonadales</taxon>
        <taxon>Pseudomonadaceae</taxon>
        <taxon>Pseudomonas</taxon>
    </lineage>
</organism>
<dbReference type="KEGG" id="pagb:AWM79_10545"/>
<proteinExistence type="predicted"/>